<feature type="transmembrane region" description="Helical" evidence="5">
    <location>
        <begin position="30"/>
        <end position="63"/>
    </location>
</feature>
<keyword evidence="7" id="KW-1185">Reference proteome</keyword>
<accession>A0ABU0XM48</accession>
<protein>
    <submittedName>
        <fullName evidence="6">Energy-coupling factor transporter transmembrane component T</fullName>
    </submittedName>
</protein>
<feature type="transmembrane region" description="Helical" evidence="5">
    <location>
        <begin position="75"/>
        <end position="93"/>
    </location>
</feature>
<keyword evidence="4 5" id="KW-0472">Membrane</keyword>
<dbReference type="RefSeq" id="WP_308490129.1">
    <property type="nucleotide sequence ID" value="NZ_JAVFCB010000009.1"/>
</dbReference>
<evidence type="ECO:0000313" key="6">
    <source>
        <dbReference type="EMBL" id="MDQ4215175.1"/>
    </source>
</evidence>
<dbReference type="EMBL" id="JAVFCB010000009">
    <property type="protein sequence ID" value="MDQ4215175.1"/>
    <property type="molecule type" value="Genomic_DNA"/>
</dbReference>
<proteinExistence type="predicted"/>
<dbReference type="CDD" id="cd16914">
    <property type="entry name" value="EcfT"/>
    <property type="match status" value="1"/>
</dbReference>
<keyword evidence="3 5" id="KW-1133">Transmembrane helix</keyword>
<evidence type="ECO:0000256" key="3">
    <source>
        <dbReference type="ARBA" id="ARBA00022989"/>
    </source>
</evidence>
<dbReference type="Pfam" id="PF02361">
    <property type="entry name" value="CbiQ"/>
    <property type="match status" value="1"/>
</dbReference>
<dbReference type="InterPro" id="IPR003339">
    <property type="entry name" value="ABC/ECF_trnsptr_transmembrane"/>
</dbReference>
<dbReference type="PANTHER" id="PTHR33514:SF13">
    <property type="entry name" value="PROTEIN ABCI12, CHLOROPLASTIC"/>
    <property type="match status" value="1"/>
</dbReference>
<evidence type="ECO:0000256" key="1">
    <source>
        <dbReference type="ARBA" id="ARBA00004141"/>
    </source>
</evidence>
<name>A0ABU0XM48_9MICO</name>
<organism evidence="6 7">
    <name type="scientific">Microbacterium capsulatum</name>
    <dbReference type="NCBI Taxonomy" id="3041921"/>
    <lineage>
        <taxon>Bacteria</taxon>
        <taxon>Bacillati</taxon>
        <taxon>Actinomycetota</taxon>
        <taxon>Actinomycetes</taxon>
        <taxon>Micrococcales</taxon>
        <taxon>Microbacteriaceae</taxon>
        <taxon>Microbacterium</taxon>
    </lineage>
</organism>
<feature type="transmembrane region" description="Helical" evidence="5">
    <location>
        <begin position="117"/>
        <end position="137"/>
    </location>
</feature>
<gene>
    <name evidence="6" type="ORF">RBR11_14745</name>
</gene>
<evidence type="ECO:0000313" key="7">
    <source>
        <dbReference type="Proteomes" id="UP001230289"/>
    </source>
</evidence>
<evidence type="ECO:0000256" key="5">
    <source>
        <dbReference type="SAM" id="Phobius"/>
    </source>
</evidence>
<dbReference type="PANTHER" id="PTHR33514">
    <property type="entry name" value="PROTEIN ABCI12, CHLOROPLASTIC"/>
    <property type="match status" value="1"/>
</dbReference>
<dbReference type="Proteomes" id="UP001230289">
    <property type="component" value="Unassembled WGS sequence"/>
</dbReference>
<reference evidence="6 7" key="1">
    <citation type="submission" date="2023-08" db="EMBL/GenBank/DDBJ databases">
        <title>Microbacterium sp. nov., isolated from a waste landfill.</title>
        <authorList>
            <person name="Wen W."/>
        </authorList>
    </citation>
    <scope>NUCLEOTIDE SEQUENCE [LARGE SCALE GENOMIC DNA]</scope>
    <source>
        <strain evidence="6 7">ASV81</strain>
    </source>
</reference>
<comment type="caution">
    <text evidence="6">The sequence shown here is derived from an EMBL/GenBank/DDBJ whole genome shotgun (WGS) entry which is preliminary data.</text>
</comment>
<evidence type="ECO:0000256" key="4">
    <source>
        <dbReference type="ARBA" id="ARBA00023136"/>
    </source>
</evidence>
<feature type="transmembrane region" description="Helical" evidence="5">
    <location>
        <begin position="245"/>
        <end position="266"/>
    </location>
</feature>
<evidence type="ECO:0000256" key="2">
    <source>
        <dbReference type="ARBA" id="ARBA00022692"/>
    </source>
</evidence>
<comment type="subcellular location">
    <subcellularLocation>
        <location evidence="1">Membrane</location>
        <topology evidence="1">Multi-pass membrane protein</topology>
    </subcellularLocation>
</comment>
<sequence>MTSTALDAAAARYLADATLGNPIRDMNPLILLGCIAATAAIGVAAPGWIIPLAAGAVFVLVGFLGGKGRSYLMTFLKLWAGVGLILFVLRALLTRGGRVLVPLGPISVTTAGIDAGLRFATVVMAICAAATLFFALVPMRHLMLALEHIGVSPRVSYVLLASFQSIADLGATARVVLDAQKARGIETEGSPLVRVRAFFPVLAPVFLSAMSATEERAIALDARAFNREGAHTSLVRLRRTRPWEWGALTLLVLAAVAAVIGGVLGWF</sequence>
<keyword evidence="2 5" id="KW-0812">Transmembrane</keyword>